<dbReference type="InterPro" id="IPR045060">
    <property type="entry name" value="Phe-tRNA-ligase_IIc_bsu"/>
</dbReference>
<dbReference type="Pfam" id="PF03484">
    <property type="entry name" value="B5"/>
    <property type="match status" value="1"/>
</dbReference>
<dbReference type="GO" id="GO:0009328">
    <property type="term" value="C:phenylalanine-tRNA ligase complex"/>
    <property type="evidence" value="ECO:0007669"/>
    <property type="project" value="TreeGrafter"/>
</dbReference>
<dbReference type="EMBL" id="BART01000482">
    <property type="protein sequence ID" value="GAG72837.1"/>
    <property type="molecule type" value="Genomic_DNA"/>
</dbReference>
<feature type="coiled-coil region" evidence="18">
    <location>
        <begin position="253"/>
        <end position="280"/>
    </location>
</feature>
<evidence type="ECO:0000256" key="14">
    <source>
        <dbReference type="ARBA" id="ARBA00022917"/>
    </source>
</evidence>
<evidence type="ECO:0000256" key="7">
    <source>
        <dbReference type="ARBA" id="ARBA00022555"/>
    </source>
</evidence>
<dbReference type="SMART" id="SM00896">
    <property type="entry name" value="FDX-ACB"/>
    <property type="match status" value="1"/>
</dbReference>
<dbReference type="InterPro" id="IPR045864">
    <property type="entry name" value="aa-tRNA-synth_II/BPL/LPL"/>
</dbReference>
<dbReference type="EC" id="6.1.1.20" evidence="5"/>
<dbReference type="CDD" id="cd00769">
    <property type="entry name" value="PheRS_beta_core"/>
    <property type="match status" value="1"/>
</dbReference>
<keyword evidence="6" id="KW-0963">Cytoplasm</keyword>
<evidence type="ECO:0000256" key="16">
    <source>
        <dbReference type="ARBA" id="ARBA00033189"/>
    </source>
</evidence>
<dbReference type="SUPFAM" id="SSF55681">
    <property type="entry name" value="Class II aaRS and biotin synthetases"/>
    <property type="match status" value="1"/>
</dbReference>
<dbReference type="InterPro" id="IPR009061">
    <property type="entry name" value="DNA-bd_dom_put_sf"/>
</dbReference>
<dbReference type="Gene3D" id="3.30.930.10">
    <property type="entry name" value="Bira Bifunctional Protein, Domain 2"/>
    <property type="match status" value="1"/>
</dbReference>
<keyword evidence="10" id="KW-0547">Nucleotide-binding</keyword>
<evidence type="ECO:0000256" key="1">
    <source>
        <dbReference type="ARBA" id="ARBA00001946"/>
    </source>
</evidence>
<reference evidence="21" key="1">
    <citation type="journal article" date="2014" name="Front. Microbiol.">
        <title>High frequency of phylogenetically diverse reductive dehalogenase-homologous genes in deep subseafloor sedimentary metagenomes.</title>
        <authorList>
            <person name="Kawai M."/>
            <person name="Futagami T."/>
            <person name="Toyoda A."/>
            <person name="Takaki Y."/>
            <person name="Nishi S."/>
            <person name="Hori S."/>
            <person name="Arai W."/>
            <person name="Tsubouchi T."/>
            <person name="Morono Y."/>
            <person name="Uchiyama I."/>
            <person name="Ito T."/>
            <person name="Fujiyama A."/>
            <person name="Inagaki F."/>
            <person name="Takami H."/>
        </authorList>
    </citation>
    <scope>NUCLEOTIDE SEQUENCE</scope>
    <source>
        <strain evidence="21">Expedition CK06-06</strain>
    </source>
</reference>
<comment type="catalytic activity">
    <reaction evidence="17">
        <text>tRNA(Phe) + L-phenylalanine + ATP = L-phenylalanyl-tRNA(Phe) + AMP + diphosphate + H(+)</text>
        <dbReference type="Rhea" id="RHEA:19413"/>
        <dbReference type="Rhea" id="RHEA-COMP:9668"/>
        <dbReference type="Rhea" id="RHEA-COMP:9699"/>
        <dbReference type="ChEBI" id="CHEBI:15378"/>
        <dbReference type="ChEBI" id="CHEBI:30616"/>
        <dbReference type="ChEBI" id="CHEBI:33019"/>
        <dbReference type="ChEBI" id="CHEBI:58095"/>
        <dbReference type="ChEBI" id="CHEBI:78442"/>
        <dbReference type="ChEBI" id="CHEBI:78531"/>
        <dbReference type="ChEBI" id="CHEBI:456215"/>
        <dbReference type="EC" id="6.1.1.20"/>
    </reaction>
</comment>
<dbReference type="HAMAP" id="MF_00283">
    <property type="entry name" value="Phe_tRNA_synth_beta1"/>
    <property type="match status" value="1"/>
</dbReference>
<dbReference type="InterPro" id="IPR036690">
    <property type="entry name" value="Fdx_antiC-bd_sf"/>
</dbReference>
<comment type="cofactor">
    <cofactor evidence="1">
        <name>Mg(2+)</name>
        <dbReference type="ChEBI" id="CHEBI:18420"/>
    </cofactor>
</comment>
<comment type="subcellular location">
    <subcellularLocation>
        <location evidence="2">Cytoplasm</location>
    </subcellularLocation>
</comment>
<dbReference type="Gene3D" id="3.50.40.10">
    <property type="entry name" value="Phenylalanyl-trna Synthetase, Chain B, domain 3"/>
    <property type="match status" value="1"/>
</dbReference>
<keyword evidence="7" id="KW-0820">tRNA-binding</keyword>
<dbReference type="Pfam" id="PF03483">
    <property type="entry name" value="B3_4"/>
    <property type="match status" value="1"/>
</dbReference>
<evidence type="ECO:0000256" key="17">
    <source>
        <dbReference type="ARBA" id="ARBA00049255"/>
    </source>
</evidence>
<proteinExistence type="inferred from homology"/>
<organism evidence="21">
    <name type="scientific">marine sediment metagenome</name>
    <dbReference type="NCBI Taxonomy" id="412755"/>
    <lineage>
        <taxon>unclassified sequences</taxon>
        <taxon>metagenomes</taxon>
        <taxon>ecological metagenomes</taxon>
    </lineage>
</organism>
<evidence type="ECO:0000256" key="12">
    <source>
        <dbReference type="ARBA" id="ARBA00022842"/>
    </source>
</evidence>
<protein>
    <recommendedName>
        <fullName evidence="5">phenylalanine--tRNA ligase</fullName>
        <ecNumber evidence="5">6.1.1.20</ecNumber>
    </recommendedName>
    <alternativeName>
        <fullName evidence="16">Phenylalanyl-tRNA synthetase beta subunit</fullName>
    </alternativeName>
</protein>
<feature type="non-terminal residue" evidence="21">
    <location>
        <position position="1"/>
    </location>
</feature>
<evidence type="ECO:0000256" key="2">
    <source>
        <dbReference type="ARBA" id="ARBA00004496"/>
    </source>
</evidence>
<dbReference type="PANTHER" id="PTHR10947">
    <property type="entry name" value="PHENYLALANYL-TRNA SYNTHETASE BETA CHAIN AND LEUCINE-RICH REPEAT-CONTAINING PROTEIN 47"/>
    <property type="match status" value="1"/>
</dbReference>
<dbReference type="InterPro" id="IPR004532">
    <property type="entry name" value="Phe-tRNA-ligase_IIc_bsu_bact"/>
</dbReference>
<keyword evidence="11" id="KW-0067">ATP-binding</keyword>
<evidence type="ECO:0000256" key="6">
    <source>
        <dbReference type="ARBA" id="ARBA00022490"/>
    </source>
</evidence>
<dbReference type="NCBIfam" id="TIGR00472">
    <property type="entry name" value="pheT_bact"/>
    <property type="match status" value="1"/>
</dbReference>
<gene>
    <name evidence="21" type="ORF">S01H4_02269</name>
</gene>
<keyword evidence="18" id="KW-0175">Coiled coil</keyword>
<evidence type="ECO:0000256" key="3">
    <source>
        <dbReference type="ARBA" id="ARBA00008653"/>
    </source>
</evidence>
<name>X1AU74_9ZZZZ</name>
<dbReference type="GO" id="GO:0000287">
    <property type="term" value="F:magnesium ion binding"/>
    <property type="evidence" value="ECO:0007669"/>
    <property type="project" value="InterPro"/>
</dbReference>
<dbReference type="GO" id="GO:0006432">
    <property type="term" value="P:phenylalanyl-tRNA aminoacylation"/>
    <property type="evidence" value="ECO:0007669"/>
    <property type="project" value="InterPro"/>
</dbReference>
<dbReference type="PANTHER" id="PTHR10947:SF0">
    <property type="entry name" value="PHENYLALANINE--TRNA LIGASE BETA SUBUNIT"/>
    <property type="match status" value="1"/>
</dbReference>
<keyword evidence="13" id="KW-0694">RNA-binding</keyword>
<dbReference type="AlphaFoldDB" id="X1AU74"/>
<dbReference type="GO" id="GO:0000049">
    <property type="term" value="F:tRNA binding"/>
    <property type="evidence" value="ECO:0007669"/>
    <property type="project" value="UniProtKB-KW"/>
</dbReference>
<keyword evidence="9" id="KW-0479">Metal-binding</keyword>
<dbReference type="InterPro" id="IPR005146">
    <property type="entry name" value="B3/B4_tRNA-bd"/>
</dbReference>
<comment type="similarity">
    <text evidence="3">Belongs to the phenylalanyl-tRNA synthetase beta subunit family. Type 1 subfamily.</text>
</comment>
<dbReference type="SMART" id="SM00873">
    <property type="entry name" value="B3_4"/>
    <property type="match status" value="1"/>
</dbReference>
<sequence>VIGIAREVAAFSNSSLKIPEVILEEKGPKIDDIVEVIVEDKKLCPRYSTKIVDDIKMKKTPLWMQVLLKSIGIRPINCVADISNFVMWETGQPLHIFDFEKIGGKKVVIRKAKEGEKILNLDGNLRNLDSSMLVIADKEYPIAIAGVMGGLESEVTYSTKRVLIESANFNQANIMRTSKKLRLRTEASNRFEKGLDPNSTIFALNRCAQLINNYTEGNIIKGVIDIYPDPVSKWSVKLRPERANKIIGIDIKQERMEEILNSLELKVKKLKEVNRKVIEVQIPTFRTDLRSEVDLIEEVARMHNFDNIQAILPVHSQKGGLNREQNIVRNLKNVIISKGFYEVWNFSFDHPKSFDLLRLDEKDQLRNAIELQNPITKEHTIMRTTLIPSLLNTVRINLFRGETSIYIFELAKKFSPKEGQFLPDEPLYLGVAACGLIKQSHWLEKAEEVDFYLIKGLLEKIYESLYIKDLKFLPLTHPSFHPGKSAKILIGNKELGILGQIHPEVQNNFHLDKPVYIMELDCNILIEESQKCMYFQEIIKHPKSVIDLAIIVDEQVSWSQISDIVKEEGGKKLEELRLFDIYRGEQIEKGKKSMAFNLSFRDPKGSLTDREVNIITNRIIKALKEKISAKLRE</sequence>
<dbReference type="Pfam" id="PF17759">
    <property type="entry name" value="tRNA_synthFbeta"/>
    <property type="match status" value="1"/>
</dbReference>
<comment type="subunit">
    <text evidence="4">Tetramer of two alpha and two beta subunits.</text>
</comment>
<evidence type="ECO:0000256" key="9">
    <source>
        <dbReference type="ARBA" id="ARBA00022723"/>
    </source>
</evidence>
<accession>X1AU74</accession>
<dbReference type="SMART" id="SM00874">
    <property type="entry name" value="B5"/>
    <property type="match status" value="1"/>
</dbReference>
<keyword evidence="15" id="KW-0030">Aminoacyl-tRNA synthetase</keyword>
<dbReference type="SUPFAM" id="SSF56037">
    <property type="entry name" value="PheT/TilS domain"/>
    <property type="match status" value="1"/>
</dbReference>
<evidence type="ECO:0000256" key="10">
    <source>
        <dbReference type="ARBA" id="ARBA00022741"/>
    </source>
</evidence>
<dbReference type="FunFam" id="3.30.70.380:FF:000001">
    <property type="entry name" value="Phenylalanine--tRNA ligase beta subunit"/>
    <property type="match status" value="1"/>
</dbReference>
<dbReference type="PROSITE" id="PS51483">
    <property type="entry name" value="B5"/>
    <property type="match status" value="1"/>
</dbReference>
<dbReference type="GO" id="GO:0004826">
    <property type="term" value="F:phenylalanine-tRNA ligase activity"/>
    <property type="evidence" value="ECO:0007669"/>
    <property type="project" value="UniProtKB-EC"/>
</dbReference>
<feature type="domain" description="FDX-ACB" evidence="19">
    <location>
        <begin position="539"/>
        <end position="632"/>
    </location>
</feature>
<dbReference type="Pfam" id="PF03147">
    <property type="entry name" value="FDX-ACB"/>
    <property type="match status" value="1"/>
</dbReference>
<evidence type="ECO:0000256" key="15">
    <source>
        <dbReference type="ARBA" id="ARBA00023146"/>
    </source>
</evidence>
<evidence type="ECO:0000256" key="5">
    <source>
        <dbReference type="ARBA" id="ARBA00012814"/>
    </source>
</evidence>
<evidence type="ECO:0000259" key="20">
    <source>
        <dbReference type="PROSITE" id="PS51483"/>
    </source>
</evidence>
<dbReference type="SUPFAM" id="SSF46955">
    <property type="entry name" value="Putative DNA-binding domain"/>
    <property type="match status" value="1"/>
</dbReference>
<keyword evidence="14" id="KW-0648">Protein biosynthesis</keyword>
<evidence type="ECO:0000256" key="11">
    <source>
        <dbReference type="ARBA" id="ARBA00022840"/>
    </source>
</evidence>
<dbReference type="GO" id="GO:0005524">
    <property type="term" value="F:ATP binding"/>
    <property type="evidence" value="ECO:0007669"/>
    <property type="project" value="UniProtKB-KW"/>
</dbReference>
<evidence type="ECO:0000256" key="13">
    <source>
        <dbReference type="ARBA" id="ARBA00022884"/>
    </source>
</evidence>
<dbReference type="InterPro" id="IPR020825">
    <property type="entry name" value="Phe-tRNA_synthase-like_B3/B4"/>
</dbReference>
<evidence type="ECO:0000259" key="19">
    <source>
        <dbReference type="PROSITE" id="PS51447"/>
    </source>
</evidence>
<comment type="caution">
    <text evidence="21">The sequence shown here is derived from an EMBL/GenBank/DDBJ whole genome shotgun (WGS) entry which is preliminary data.</text>
</comment>
<dbReference type="Gene3D" id="3.30.70.380">
    <property type="entry name" value="Ferrodoxin-fold anticodon-binding domain"/>
    <property type="match status" value="1"/>
</dbReference>
<dbReference type="InterPro" id="IPR005147">
    <property type="entry name" value="tRNA_synthase_B5-dom"/>
</dbReference>
<evidence type="ECO:0000313" key="21">
    <source>
        <dbReference type="EMBL" id="GAG72837.1"/>
    </source>
</evidence>
<keyword evidence="8" id="KW-0436">Ligase</keyword>
<dbReference type="PROSITE" id="PS51447">
    <property type="entry name" value="FDX_ACB"/>
    <property type="match status" value="1"/>
</dbReference>
<evidence type="ECO:0000256" key="4">
    <source>
        <dbReference type="ARBA" id="ARBA00011209"/>
    </source>
</evidence>
<feature type="domain" description="B5" evidence="20">
    <location>
        <begin position="231"/>
        <end position="310"/>
    </location>
</feature>
<keyword evidence="12" id="KW-0460">Magnesium</keyword>
<dbReference type="InterPro" id="IPR005121">
    <property type="entry name" value="Fdx_antiC-bd"/>
</dbReference>
<dbReference type="Gene3D" id="3.30.56.10">
    <property type="match status" value="1"/>
</dbReference>
<dbReference type="SUPFAM" id="SSF54991">
    <property type="entry name" value="Anticodon-binding domain of PheRS"/>
    <property type="match status" value="1"/>
</dbReference>
<evidence type="ECO:0000256" key="18">
    <source>
        <dbReference type="SAM" id="Coils"/>
    </source>
</evidence>
<dbReference type="InterPro" id="IPR041616">
    <property type="entry name" value="PheRS_beta_core"/>
</dbReference>
<evidence type="ECO:0000256" key="8">
    <source>
        <dbReference type="ARBA" id="ARBA00022598"/>
    </source>
</evidence>